<dbReference type="Pfam" id="PF12587">
    <property type="entry name" value="DUF3761"/>
    <property type="match status" value="1"/>
</dbReference>
<feature type="region of interest" description="Disordered" evidence="1">
    <location>
        <begin position="115"/>
        <end position="164"/>
    </location>
</feature>
<gene>
    <name evidence="4" type="ORF">FOY51_05730</name>
</gene>
<comment type="caution">
    <text evidence="4">The sequence shown here is derived from an EMBL/GenBank/DDBJ whole genome shotgun (WGS) entry which is preliminary data.</text>
</comment>
<feature type="compositionally biased region" description="Low complexity" evidence="1">
    <location>
        <begin position="122"/>
        <end position="143"/>
    </location>
</feature>
<feature type="compositionally biased region" description="Polar residues" evidence="1">
    <location>
        <begin position="452"/>
        <end position="462"/>
    </location>
</feature>
<protein>
    <submittedName>
        <fullName evidence="4">DUF3761 domain-containing protein</fullName>
    </submittedName>
</protein>
<proteinExistence type="predicted"/>
<keyword evidence="2" id="KW-0472">Membrane</keyword>
<keyword evidence="2" id="KW-0812">Transmembrane</keyword>
<evidence type="ECO:0000256" key="1">
    <source>
        <dbReference type="SAM" id="MobiDB-lite"/>
    </source>
</evidence>
<keyword evidence="5" id="KW-1185">Reference proteome</keyword>
<name>A0A5A7SEQ2_9NOCA</name>
<sequence>MPAHSPLPPNQPAQPQTRFADAMWVRVVAGILGALFTVSLAISIASGDATLASFTMTTAIAAPLLYVAFWRAARIRNWEAAHPGLRIPTSSRKYWIGGTVAAVILAVAVDPSNHVASDRQPTKTAASTTTITAPAASITTGPTQTTSAETPLPAPARPASVSDSDSAELAYAQLDTLPIKGRAQQTGFQRSLFGPAWSDDVTVASGHNGCDTRNDVLRRDIPNAVLRAGSNGCAVVSGTLSDPYTGSSVQVDSTDIDHVVALSDAWQTGAQNLGAATMRNFANDPDNLQTTDRSINQRKGDGDAASWLPANKSYRCTYVSRQIAVKHTYGLWVTAPEHDAMARVLASCGADVASTTTESAISTTTEIVTTRTELPEPARPTTTSPPLQQVAPETTSAAPAYVQTPAYVPPVEPPSSGGDGCSGGYINSDGNCIPSPNGDSSGATARCKDGSLSHSQHRSGTCSGHHGVAEWF</sequence>
<dbReference type="PANTHER" id="PTHR24094:SF15">
    <property type="entry name" value="AMP-DEPENDENT SYNTHETASE_LIGASE DOMAIN-CONTAINING PROTEIN-RELATED"/>
    <property type="match status" value="1"/>
</dbReference>
<dbReference type="Pfam" id="PF07510">
    <property type="entry name" value="GmrSD_C"/>
    <property type="match status" value="1"/>
</dbReference>
<feature type="transmembrane region" description="Helical" evidence="2">
    <location>
        <begin position="24"/>
        <end position="45"/>
    </location>
</feature>
<dbReference type="Proteomes" id="UP000322244">
    <property type="component" value="Unassembled WGS sequence"/>
</dbReference>
<feature type="transmembrane region" description="Helical" evidence="2">
    <location>
        <begin position="51"/>
        <end position="73"/>
    </location>
</feature>
<accession>A0A5A7SEQ2</accession>
<reference evidence="4 5" key="1">
    <citation type="submission" date="2019-07" db="EMBL/GenBank/DDBJ databases">
        <title>Rhodococcus cavernicolus sp. nov., isolated from a cave.</title>
        <authorList>
            <person name="Lee S.D."/>
        </authorList>
    </citation>
    <scope>NUCLEOTIDE SEQUENCE [LARGE SCALE GENOMIC DNA]</scope>
    <source>
        <strain evidence="4 5">C1-24</strain>
    </source>
</reference>
<feature type="domain" description="GmrSD restriction endonucleases C-terminal" evidence="3">
    <location>
        <begin position="211"/>
        <end position="344"/>
    </location>
</feature>
<dbReference type="RefSeq" id="WP_149429224.1">
    <property type="nucleotide sequence ID" value="NZ_VLNY01000002.1"/>
</dbReference>
<evidence type="ECO:0000259" key="3">
    <source>
        <dbReference type="Pfam" id="PF07510"/>
    </source>
</evidence>
<dbReference type="PANTHER" id="PTHR24094">
    <property type="entry name" value="SECRETED PROTEIN"/>
    <property type="match status" value="1"/>
</dbReference>
<dbReference type="AlphaFoldDB" id="A0A5A7SEQ2"/>
<dbReference type="InterPro" id="IPR022236">
    <property type="entry name" value="DUF3761"/>
</dbReference>
<dbReference type="OrthoDB" id="5196645at2"/>
<dbReference type="InterPro" id="IPR011089">
    <property type="entry name" value="GmrSD_C"/>
</dbReference>
<organism evidence="4 5">
    <name type="scientific">Antrihabitans cavernicola</name>
    <dbReference type="NCBI Taxonomy" id="2495913"/>
    <lineage>
        <taxon>Bacteria</taxon>
        <taxon>Bacillati</taxon>
        <taxon>Actinomycetota</taxon>
        <taxon>Actinomycetes</taxon>
        <taxon>Mycobacteriales</taxon>
        <taxon>Nocardiaceae</taxon>
        <taxon>Antrihabitans</taxon>
    </lineage>
</organism>
<evidence type="ECO:0000313" key="4">
    <source>
        <dbReference type="EMBL" id="KAA0024064.1"/>
    </source>
</evidence>
<dbReference type="EMBL" id="VLNY01000002">
    <property type="protein sequence ID" value="KAA0024064.1"/>
    <property type="molecule type" value="Genomic_DNA"/>
</dbReference>
<feature type="region of interest" description="Disordered" evidence="1">
    <location>
        <begin position="432"/>
        <end position="466"/>
    </location>
</feature>
<evidence type="ECO:0000256" key="2">
    <source>
        <dbReference type="SAM" id="Phobius"/>
    </source>
</evidence>
<evidence type="ECO:0000313" key="5">
    <source>
        <dbReference type="Proteomes" id="UP000322244"/>
    </source>
</evidence>
<keyword evidence="2" id="KW-1133">Transmembrane helix</keyword>